<name>A0A0G4ICV1_9ALVE</name>
<dbReference type="VEuPathDB" id="CryptoDB:Cvel_13144"/>
<proteinExistence type="predicted"/>
<feature type="region of interest" description="Disordered" evidence="1">
    <location>
        <begin position="32"/>
        <end position="98"/>
    </location>
</feature>
<reference evidence="2" key="1">
    <citation type="submission" date="2014-11" db="EMBL/GenBank/DDBJ databases">
        <authorList>
            <person name="Otto D Thomas"/>
            <person name="Naeem Raeece"/>
        </authorList>
    </citation>
    <scope>NUCLEOTIDE SEQUENCE</scope>
</reference>
<protein>
    <submittedName>
        <fullName evidence="2">Uncharacterized protein</fullName>
    </submittedName>
</protein>
<accession>A0A0G4ICV1</accession>
<evidence type="ECO:0000256" key="1">
    <source>
        <dbReference type="SAM" id="MobiDB-lite"/>
    </source>
</evidence>
<gene>
    <name evidence="2" type="ORF">Cvel_13144</name>
</gene>
<dbReference type="EMBL" id="CDMZ01005828">
    <property type="protein sequence ID" value="CEM54899.1"/>
    <property type="molecule type" value="Genomic_DNA"/>
</dbReference>
<dbReference type="AlphaFoldDB" id="A0A0G4ICV1"/>
<sequence length="290" mass="28596">MDSSKAAQQEKGGAALSADNLTHDALLACSAGAGGGVVSGDPDGQRDKENQGGNEGEPGQNGTKGGIVGKRVGREGALADSGAGEKDHEQQPQLTAAPTGTAAAAAAIKKIPAWQWSVGGLACASIVVFGTDAKTVGVPEFVSTTKSVGCASRVGVRACVNTGESNTPAGNVGVQGYVTMASAAVSARNAGERTFVNTSESAASAVSAAAAANLYASMVVNAPVVRNVAGRGFVNTAGSVTFASRVGVVGFVITVSSARIVKSVGEAVSANMVVSDTIAETVMVQAGREV</sequence>
<dbReference type="PhylomeDB" id="A0A0G4ICV1"/>
<evidence type="ECO:0000313" key="2">
    <source>
        <dbReference type="EMBL" id="CEM54899.1"/>
    </source>
</evidence>
<organism evidence="2">
    <name type="scientific">Chromera velia CCMP2878</name>
    <dbReference type="NCBI Taxonomy" id="1169474"/>
    <lineage>
        <taxon>Eukaryota</taxon>
        <taxon>Sar</taxon>
        <taxon>Alveolata</taxon>
        <taxon>Colpodellida</taxon>
        <taxon>Chromeraceae</taxon>
        <taxon>Chromera</taxon>
    </lineage>
</organism>